<keyword evidence="3" id="KW-1185">Reference proteome</keyword>
<dbReference type="EMBL" id="CP013244">
    <property type="protein sequence ID" value="ANP44725.1"/>
    <property type="molecule type" value="Genomic_DNA"/>
</dbReference>
<evidence type="ECO:0000313" key="2">
    <source>
        <dbReference type="EMBL" id="ANP44725.1"/>
    </source>
</evidence>
<dbReference type="Proteomes" id="UP000092498">
    <property type="component" value="Chromosome"/>
</dbReference>
<evidence type="ECO:0008006" key="4">
    <source>
        <dbReference type="Google" id="ProtNLM"/>
    </source>
</evidence>
<feature type="chain" id="PRO_5008518632" description="Peptidase M48 domain-containing protein" evidence="1">
    <location>
        <begin position="20"/>
        <end position="428"/>
    </location>
</feature>
<dbReference type="KEGG" id="cbot:ATE48_01695"/>
<name>A0A1B1ADU5_9PROT</name>
<accession>A0A1B1ADU5</accession>
<proteinExistence type="predicted"/>
<dbReference type="OrthoDB" id="1299654at2"/>
<dbReference type="RefSeq" id="WP_066767213.1">
    <property type="nucleotide sequence ID" value="NZ_CP013244.1"/>
</dbReference>
<feature type="signal peptide" evidence="1">
    <location>
        <begin position="1"/>
        <end position="19"/>
    </location>
</feature>
<protein>
    <recommendedName>
        <fullName evidence="4">Peptidase M48 domain-containing protein</fullName>
    </recommendedName>
</protein>
<reference evidence="2 3" key="1">
    <citation type="submission" date="2015-11" db="EMBL/GenBank/DDBJ databases">
        <title>Whole-Genome Sequence of Candidatus Oderbacter manganicum from the National Park Lower Oder Valley, Germany.</title>
        <authorList>
            <person name="Braun B."/>
            <person name="Liere K."/>
            <person name="Szewzyk U."/>
        </authorList>
    </citation>
    <scope>NUCLEOTIDE SEQUENCE [LARGE SCALE GENOMIC DNA]</scope>
    <source>
        <strain evidence="2 3">OTSz_A_272</strain>
    </source>
</reference>
<dbReference type="InParanoid" id="A0A1B1ADU5"/>
<evidence type="ECO:0000256" key="1">
    <source>
        <dbReference type="SAM" id="SignalP"/>
    </source>
</evidence>
<sequence>MRAFIFAATLAFCASPALAQDYRLQAAAASELQAMCGADSGQLWGASLCAPLIVVDQQTRQAWATQRAGAFTLTPNGGWVGVLPEGAPIANTTVDWAGTRWVMVIGPLPEDATSRRVLVAHEAWHRAQSSIGLAMQNANAAHLETERGRYLMRLELRALATAMLSNGRARRNAAKDALNFRMARLASFPQALTSEASLDRNEGLASYTGVRLGAGEQAHLFAARTLDDFDHHPSLARSYAYASGPAYGLLLDEFAPTWRTLLATWAPADLLVSPLRTEQLNARQLLRRAESYGGPQILIEERNRAETQRQLIAGLQTRFSGSRLELPLGQMQFEFDPNAVTPVEGLGTVYQTLTLRDVWGEFRAGGGALISPDFSRLTASQPGQDGLSGPGWNLSLASGYRISAPDPAGIVRPELIAPPPNAGRRSDN</sequence>
<gene>
    <name evidence="2" type="ORF">ATE48_01695</name>
</gene>
<organism evidence="2 3">
    <name type="scientific">Candidatus Viadribacter manganicus</name>
    <dbReference type="NCBI Taxonomy" id="1759059"/>
    <lineage>
        <taxon>Bacteria</taxon>
        <taxon>Pseudomonadati</taxon>
        <taxon>Pseudomonadota</taxon>
        <taxon>Alphaproteobacteria</taxon>
        <taxon>Hyphomonadales</taxon>
        <taxon>Hyphomonadaceae</taxon>
        <taxon>Candidatus Viadribacter</taxon>
    </lineage>
</organism>
<dbReference type="AlphaFoldDB" id="A0A1B1ADU5"/>
<keyword evidence="1" id="KW-0732">Signal</keyword>
<evidence type="ECO:0000313" key="3">
    <source>
        <dbReference type="Proteomes" id="UP000092498"/>
    </source>
</evidence>